<dbReference type="Proteomes" id="UP000681027">
    <property type="component" value="Unassembled WGS sequence"/>
</dbReference>
<evidence type="ECO:0000313" key="3">
    <source>
        <dbReference type="Proteomes" id="UP000681027"/>
    </source>
</evidence>
<feature type="region of interest" description="Disordered" evidence="1">
    <location>
        <begin position="32"/>
        <end position="67"/>
    </location>
</feature>
<comment type="caution">
    <text evidence="2">The sequence shown here is derived from an EMBL/GenBank/DDBJ whole genome shotgun (WGS) entry which is preliminary data.</text>
</comment>
<protein>
    <submittedName>
        <fullName evidence="2">Uncharacterized protein</fullName>
    </submittedName>
</protein>
<keyword evidence="3" id="KW-1185">Reference proteome</keyword>
<dbReference type="EMBL" id="JAGYPM010000001">
    <property type="protein sequence ID" value="MBS4188675.1"/>
    <property type="molecule type" value="Genomic_DNA"/>
</dbReference>
<gene>
    <name evidence="2" type="ORF">KHA94_00375</name>
</gene>
<proteinExistence type="predicted"/>
<organism evidence="2 3">
    <name type="scientific">Cytobacillus citreus</name>
    <dbReference type="NCBI Taxonomy" id="2833586"/>
    <lineage>
        <taxon>Bacteria</taxon>
        <taxon>Bacillati</taxon>
        <taxon>Bacillota</taxon>
        <taxon>Bacilli</taxon>
        <taxon>Bacillales</taxon>
        <taxon>Bacillaceae</taxon>
        <taxon>Cytobacillus</taxon>
    </lineage>
</organism>
<accession>A0ABS5NLJ0</accession>
<evidence type="ECO:0000313" key="2">
    <source>
        <dbReference type="EMBL" id="MBS4188675.1"/>
    </source>
</evidence>
<feature type="compositionally biased region" description="Basic and acidic residues" evidence="1">
    <location>
        <begin position="57"/>
        <end position="67"/>
    </location>
</feature>
<name>A0ABS5NLJ0_9BACI</name>
<dbReference type="RefSeq" id="WP_213100198.1">
    <property type="nucleotide sequence ID" value="NZ_JAGYPM010000001.1"/>
</dbReference>
<reference evidence="2 3" key="1">
    <citation type="submission" date="2021-05" db="EMBL/GenBank/DDBJ databases">
        <title>Novel Bacillus species.</title>
        <authorList>
            <person name="Liu G."/>
        </authorList>
    </citation>
    <scope>NUCLEOTIDE SEQUENCE [LARGE SCALE GENOMIC DNA]</scope>
    <source>
        <strain evidence="2 3">FJAT-49705</strain>
    </source>
</reference>
<evidence type="ECO:0000256" key="1">
    <source>
        <dbReference type="SAM" id="MobiDB-lite"/>
    </source>
</evidence>
<sequence length="67" mass="7844">MITFKNPIQFVKEKMNAMRAARHAGTAREFAEMKGNGAPNTYVPAKERARRKKRKKIADQSRRRNRK</sequence>